<gene>
    <name evidence="3" type="ORF">BJ997_002389</name>
</gene>
<dbReference type="InterPro" id="IPR000073">
    <property type="entry name" value="AB_hydrolase_1"/>
</dbReference>
<proteinExistence type="predicted"/>
<accession>A0A7W9E482</accession>
<dbReference type="Pfam" id="PF12697">
    <property type="entry name" value="Abhydrolase_6"/>
    <property type="match status" value="1"/>
</dbReference>
<organism evidence="3 4">
    <name type="scientific">Cryobacterium roopkundense</name>
    <dbReference type="NCBI Taxonomy" id="1001240"/>
    <lineage>
        <taxon>Bacteria</taxon>
        <taxon>Bacillati</taxon>
        <taxon>Actinomycetota</taxon>
        <taxon>Actinomycetes</taxon>
        <taxon>Micrococcales</taxon>
        <taxon>Microbacteriaceae</taxon>
        <taxon>Cryobacterium</taxon>
    </lineage>
</organism>
<sequence length="315" mass="33526">MAEQYSPFALETDARYFGLTTSSMRLGVGTVSVRHGRRTGSDTATILLHGAAGSWTTWTPLISAADARSAPESTQRAALPTLTDLIIPDLPGWGDSPLPADAARLTIETMADTVADVARALGYRRWIVIGHSMGGLIALQLAAAESRETVSVGLVSATTFSVIQSVRHPLAGFGLLPGYTSLLQVMRLLRVTGTAGRAFVAGLARVSLLRPLVAPLFRHPARIHRSVIDALGHEVRPAGFSIASERAGTYDAAGAWARIRCPVRASHGDWDVFVAPSDALLLHEVLADFSIATIPDTGHFGHIERPYDVLQALAV</sequence>
<evidence type="ECO:0000313" key="4">
    <source>
        <dbReference type="Proteomes" id="UP000561726"/>
    </source>
</evidence>
<feature type="domain" description="AB hydrolase-1" evidence="2">
    <location>
        <begin position="46"/>
        <end position="309"/>
    </location>
</feature>
<evidence type="ECO:0000259" key="2">
    <source>
        <dbReference type="Pfam" id="PF12697"/>
    </source>
</evidence>
<dbReference type="GO" id="GO:0016020">
    <property type="term" value="C:membrane"/>
    <property type="evidence" value="ECO:0007669"/>
    <property type="project" value="TreeGrafter"/>
</dbReference>
<name>A0A7W9E482_9MICO</name>
<evidence type="ECO:0000313" key="3">
    <source>
        <dbReference type="EMBL" id="MBB5641841.1"/>
    </source>
</evidence>
<reference evidence="3 4" key="1">
    <citation type="submission" date="2020-08" db="EMBL/GenBank/DDBJ databases">
        <title>Sequencing the genomes of 1000 actinobacteria strains.</title>
        <authorList>
            <person name="Klenk H.-P."/>
        </authorList>
    </citation>
    <scope>NUCLEOTIDE SEQUENCE [LARGE SCALE GENOMIC DNA]</scope>
    <source>
        <strain evidence="3 4">DSM 21065</strain>
    </source>
</reference>
<evidence type="ECO:0000256" key="1">
    <source>
        <dbReference type="ARBA" id="ARBA00022801"/>
    </source>
</evidence>
<comment type="caution">
    <text evidence="3">The sequence shown here is derived from an EMBL/GenBank/DDBJ whole genome shotgun (WGS) entry which is preliminary data.</text>
</comment>
<protein>
    <submittedName>
        <fullName evidence="3">Pimeloyl-ACP methyl ester carboxylesterase</fullName>
    </submittedName>
</protein>
<dbReference type="Gene3D" id="3.40.50.1820">
    <property type="entry name" value="alpha/beta hydrolase"/>
    <property type="match status" value="1"/>
</dbReference>
<dbReference type="GO" id="GO:0016787">
    <property type="term" value="F:hydrolase activity"/>
    <property type="evidence" value="ECO:0007669"/>
    <property type="project" value="UniProtKB-KW"/>
</dbReference>
<keyword evidence="1" id="KW-0378">Hydrolase</keyword>
<dbReference type="PANTHER" id="PTHR43798">
    <property type="entry name" value="MONOACYLGLYCEROL LIPASE"/>
    <property type="match status" value="1"/>
</dbReference>
<dbReference type="SUPFAM" id="SSF53474">
    <property type="entry name" value="alpha/beta-Hydrolases"/>
    <property type="match status" value="1"/>
</dbReference>
<dbReference type="InterPro" id="IPR050266">
    <property type="entry name" value="AB_hydrolase_sf"/>
</dbReference>
<dbReference type="PANTHER" id="PTHR43798:SF31">
    <property type="entry name" value="AB HYDROLASE SUPERFAMILY PROTEIN YCLE"/>
    <property type="match status" value="1"/>
</dbReference>
<dbReference type="InterPro" id="IPR029058">
    <property type="entry name" value="AB_hydrolase_fold"/>
</dbReference>
<dbReference type="OrthoDB" id="27092at2"/>
<dbReference type="EMBL" id="JACHBQ010000001">
    <property type="protein sequence ID" value="MBB5641841.1"/>
    <property type="molecule type" value="Genomic_DNA"/>
</dbReference>
<dbReference type="Proteomes" id="UP000561726">
    <property type="component" value="Unassembled WGS sequence"/>
</dbReference>
<dbReference type="RefSeq" id="WP_160175899.1">
    <property type="nucleotide sequence ID" value="NZ_JACHBQ010000001.1"/>
</dbReference>
<dbReference type="AlphaFoldDB" id="A0A7W9E482"/>